<reference evidence="10" key="1">
    <citation type="submission" date="2022-09" db="EMBL/GenBank/DDBJ databases">
        <title>Tahibacter sp. nov., isolated from a fresh water.</title>
        <authorList>
            <person name="Baek J.H."/>
            <person name="Lee J.K."/>
            <person name="Kim J.M."/>
            <person name="Jeon C.O."/>
        </authorList>
    </citation>
    <scope>NUCLEOTIDE SEQUENCE</scope>
    <source>
        <strain evidence="10">W38</strain>
    </source>
</reference>
<evidence type="ECO:0000256" key="8">
    <source>
        <dbReference type="RuleBase" id="RU362042"/>
    </source>
</evidence>
<dbReference type="SUPFAM" id="SSF51306">
    <property type="entry name" value="LexA/Signal peptidase"/>
    <property type="match status" value="1"/>
</dbReference>
<evidence type="ECO:0000256" key="2">
    <source>
        <dbReference type="ARBA" id="ARBA00009370"/>
    </source>
</evidence>
<evidence type="ECO:0000256" key="4">
    <source>
        <dbReference type="ARBA" id="ARBA00019232"/>
    </source>
</evidence>
<dbReference type="EMBL" id="CP104694">
    <property type="protein sequence ID" value="UXI69662.1"/>
    <property type="molecule type" value="Genomic_DNA"/>
</dbReference>
<dbReference type="InterPro" id="IPR019757">
    <property type="entry name" value="Pept_S26A_signal_pept_1_Lys-AS"/>
</dbReference>
<dbReference type="PANTHER" id="PTHR43390:SF1">
    <property type="entry name" value="CHLOROPLAST PROCESSING PEPTIDASE"/>
    <property type="match status" value="1"/>
</dbReference>
<dbReference type="Proteomes" id="UP001064632">
    <property type="component" value="Chromosome"/>
</dbReference>
<feature type="domain" description="Peptidase S26" evidence="9">
    <location>
        <begin position="47"/>
        <end position="246"/>
    </location>
</feature>
<dbReference type="InterPro" id="IPR019533">
    <property type="entry name" value="Peptidase_S26"/>
</dbReference>
<keyword evidence="7" id="KW-0812">Transmembrane</keyword>
<dbReference type="Gene3D" id="2.10.109.10">
    <property type="entry name" value="Umud Fragment, subunit A"/>
    <property type="match status" value="1"/>
</dbReference>
<accession>A0ABY6BIS7</accession>
<dbReference type="InterPro" id="IPR019758">
    <property type="entry name" value="Pept_S26A_signal_pept_1_CS"/>
</dbReference>
<comment type="caution">
    <text evidence="8">Lacks conserved residue(s) required for the propagation of feature annotation.</text>
</comment>
<comment type="similarity">
    <text evidence="2 8">Belongs to the peptidase S26 family.</text>
</comment>
<protein>
    <recommendedName>
        <fullName evidence="4 7">Signal peptidase I</fullName>
        <ecNumber evidence="3 7">3.4.21.89</ecNumber>
    </recommendedName>
</protein>
<dbReference type="CDD" id="cd06530">
    <property type="entry name" value="S26_SPase_I"/>
    <property type="match status" value="1"/>
</dbReference>
<dbReference type="InterPro" id="IPR000223">
    <property type="entry name" value="Pept_S26A_signal_pept_1"/>
</dbReference>
<sequence>MHFDFALILVVLTSVTGVVWGIDSLFFAKGRSKFQSPDQPPREPVLVEYSRSFFPVLLIVLLFRSFLAEPFRIPSGSMMPTLLVGDFILVNKFAYGIRLPVVDKKIIEIGEPSRGDVVVFRYPEDPRQDYIKRVIGLPGDEISYHDRTLYVNGKEVVQDRVGLYDGNDSEARGLIHDGAESLVEHLDGVDHAIIEIPTRPRIREGTWNVPAGHYFVMGDNRDNSQDSRFWGFVPEQNLVGKAFVIWMSWRGLDNGWVEFGRLGKLIK</sequence>
<evidence type="ECO:0000259" key="9">
    <source>
        <dbReference type="Pfam" id="PF10502"/>
    </source>
</evidence>
<dbReference type="InterPro" id="IPR036286">
    <property type="entry name" value="LexA/Signal_pep-like_sf"/>
</dbReference>
<evidence type="ECO:0000256" key="7">
    <source>
        <dbReference type="RuleBase" id="RU003993"/>
    </source>
</evidence>
<keyword evidence="6 7" id="KW-0378">Hydrolase</keyword>
<keyword evidence="7" id="KW-0472">Membrane</keyword>
<dbReference type="PROSITE" id="PS00761">
    <property type="entry name" value="SPASE_I_3"/>
    <property type="match status" value="1"/>
</dbReference>
<comment type="subcellular location">
    <subcellularLocation>
        <location evidence="8">Membrane</location>
        <topology evidence="8">Multi-pass membrane protein</topology>
    </subcellularLocation>
</comment>
<dbReference type="PROSITE" id="PS00501">
    <property type="entry name" value="SPASE_I_1"/>
    <property type="match status" value="1"/>
</dbReference>
<name>A0ABY6BIS7_9GAMM</name>
<evidence type="ECO:0000313" key="10">
    <source>
        <dbReference type="EMBL" id="UXI69662.1"/>
    </source>
</evidence>
<evidence type="ECO:0000256" key="5">
    <source>
        <dbReference type="ARBA" id="ARBA00022670"/>
    </source>
</evidence>
<proteinExistence type="inferred from homology"/>
<evidence type="ECO:0000256" key="1">
    <source>
        <dbReference type="ARBA" id="ARBA00000677"/>
    </source>
</evidence>
<dbReference type="InterPro" id="IPR019756">
    <property type="entry name" value="Pept_S26A_signal_pept_1_Ser-AS"/>
</dbReference>
<keyword evidence="11" id="KW-1185">Reference proteome</keyword>
<evidence type="ECO:0000256" key="3">
    <source>
        <dbReference type="ARBA" id="ARBA00013208"/>
    </source>
</evidence>
<dbReference type="PROSITE" id="PS00760">
    <property type="entry name" value="SPASE_I_2"/>
    <property type="match status" value="1"/>
</dbReference>
<organism evidence="10 11">
    <name type="scientific">Tahibacter amnicola</name>
    <dbReference type="NCBI Taxonomy" id="2976241"/>
    <lineage>
        <taxon>Bacteria</taxon>
        <taxon>Pseudomonadati</taxon>
        <taxon>Pseudomonadota</taxon>
        <taxon>Gammaproteobacteria</taxon>
        <taxon>Lysobacterales</taxon>
        <taxon>Rhodanobacteraceae</taxon>
        <taxon>Tahibacter</taxon>
    </lineage>
</organism>
<dbReference type="PRINTS" id="PR00727">
    <property type="entry name" value="LEADERPTASE"/>
</dbReference>
<comment type="catalytic activity">
    <reaction evidence="1 7">
        <text>Cleavage of hydrophobic, N-terminal signal or leader sequences from secreted and periplasmic proteins.</text>
        <dbReference type="EC" id="3.4.21.89"/>
    </reaction>
</comment>
<evidence type="ECO:0000256" key="6">
    <source>
        <dbReference type="ARBA" id="ARBA00022801"/>
    </source>
</evidence>
<dbReference type="NCBIfam" id="TIGR02227">
    <property type="entry name" value="sigpep_I_bact"/>
    <property type="match status" value="1"/>
</dbReference>
<dbReference type="GO" id="GO:0009003">
    <property type="term" value="F:signal peptidase activity"/>
    <property type="evidence" value="ECO:0007669"/>
    <property type="project" value="UniProtKB-EC"/>
</dbReference>
<keyword evidence="5 7" id="KW-0645">Protease</keyword>
<dbReference type="EC" id="3.4.21.89" evidence="3 7"/>
<dbReference type="PANTHER" id="PTHR43390">
    <property type="entry name" value="SIGNAL PEPTIDASE I"/>
    <property type="match status" value="1"/>
</dbReference>
<dbReference type="Pfam" id="PF10502">
    <property type="entry name" value="Peptidase_S26"/>
    <property type="match status" value="1"/>
</dbReference>
<keyword evidence="7" id="KW-1133">Transmembrane helix</keyword>
<evidence type="ECO:0000313" key="11">
    <source>
        <dbReference type="Proteomes" id="UP001064632"/>
    </source>
</evidence>
<gene>
    <name evidence="10" type="primary">lepB</name>
    <name evidence="10" type="ORF">N4264_08535</name>
</gene>
<dbReference type="RefSeq" id="WP_261696615.1">
    <property type="nucleotide sequence ID" value="NZ_CP104694.1"/>
</dbReference>
<feature type="transmembrane region" description="Helical" evidence="7">
    <location>
        <begin position="6"/>
        <end position="28"/>
    </location>
</feature>